<dbReference type="PANTHER" id="PTHR33048:SF143">
    <property type="entry name" value="EXTRACELLULAR MEMBRANE PROTEIN CFEM DOMAIN-CONTAINING PROTEIN-RELATED"/>
    <property type="match status" value="1"/>
</dbReference>
<dbReference type="GO" id="GO:0016020">
    <property type="term" value="C:membrane"/>
    <property type="evidence" value="ECO:0007669"/>
    <property type="project" value="UniProtKB-SubCell"/>
</dbReference>
<keyword evidence="2 6" id="KW-0812">Transmembrane</keyword>
<comment type="similarity">
    <text evidence="5">Belongs to the SAT4 family.</text>
</comment>
<keyword evidence="4 6" id="KW-0472">Membrane</keyword>
<evidence type="ECO:0000256" key="4">
    <source>
        <dbReference type="ARBA" id="ARBA00023136"/>
    </source>
</evidence>
<dbReference type="Proteomes" id="UP001144673">
    <property type="component" value="Chromosome 6"/>
</dbReference>
<proteinExistence type="inferred from homology"/>
<dbReference type="GeneID" id="80887270"/>
<evidence type="ECO:0000256" key="3">
    <source>
        <dbReference type="ARBA" id="ARBA00022989"/>
    </source>
</evidence>
<feature type="transmembrane region" description="Helical" evidence="6">
    <location>
        <begin position="167"/>
        <end position="193"/>
    </location>
</feature>
<reference evidence="8" key="1">
    <citation type="journal article" date="2023" name="Access Microbiol">
        <title>De-novo genome assembly for Akanthomyces muscarius, a biocontrol agent of insect agricultural pests.</title>
        <authorList>
            <person name="Erdos Z."/>
            <person name="Studholme D.J."/>
            <person name="Raymond B."/>
            <person name="Sharma M."/>
        </authorList>
    </citation>
    <scope>NUCLEOTIDE SEQUENCE</scope>
    <source>
        <strain evidence="8">Ve6</strain>
    </source>
</reference>
<organism evidence="8 9">
    <name type="scientific">Akanthomyces muscarius</name>
    <name type="common">Entomopathogenic fungus</name>
    <name type="synonym">Lecanicillium muscarium</name>
    <dbReference type="NCBI Taxonomy" id="2231603"/>
    <lineage>
        <taxon>Eukaryota</taxon>
        <taxon>Fungi</taxon>
        <taxon>Dikarya</taxon>
        <taxon>Ascomycota</taxon>
        <taxon>Pezizomycotina</taxon>
        <taxon>Sordariomycetes</taxon>
        <taxon>Hypocreomycetidae</taxon>
        <taxon>Hypocreales</taxon>
        <taxon>Cordycipitaceae</taxon>
        <taxon>Akanthomyces</taxon>
    </lineage>
</organism>
<name>A0A9W8UNH7_AKAMU</name>
<sequence length="418" mass="45593">MLDGAGLDAVPQGDVVRRAAELLAQLPECAVTCVARYCVGADSNCICGAPKAALDGCAYTSCHISQAIYARNVTERFCATPVRNRTIRFNVMIIAMTIALVCFISVRVVFLQFFTQRRLRAADWTVIAAIPLGLATVALTIFGLTAHGLGVDIWGLQASQATAFGRYFYAVQLLYVLLVTLIKLALTLFYLSIFFGRTIVILLWATIAVHIAGAVAFCIGIVFQCTPIRYQWERYNYANNPLVEGHCININAAGWAHAAISVASDIWMLALPLSQLKKLNLHWKKKLGAALMFFTGAIITIVSFLRLASVRRYASTSNPTWDQWDIVWWSTIEIEVGLICTCLPAMRLLLVRLAPRVFGSSVSEAIAPLNQITASAGQMTIGEEEGLSQAISSQKTVFNATKPLPWPGSGKVGNRPAT</sequence>
<evidence type="ECO:0000256" key="1">
    <source>
        <dbReference type="ARBA" id="ARBA00004141"/>
    </source>
</evidence>
<feature type="transmembrane region" description="Helical" evidence="6">
    <location>
        <begin position="199"/>
        <end position="223"/>
    </location>
</feature>
<evidence type="ECO:0000313" key="9">
    <source>
        <dbReference type="Proteomes" id="UP001144673"/>
    </source>
</evidence>
<feature type="domain" description="Rhodopsin" evidence="7">
    <location>
        <begin position="111"/>
        <end position="351"/>
    </location>
</feature>
<evidence type="ECO:0000256" key="5">
    <source>
        <dbReference type="ARBA" id="ARBA00038359"/>
    </source>
</evidence>
<dbReference type="InterPro" id="IPR052337">
    <property type="entry name" value="SAT4-like"/>
</dbReference>
<dbReference type="KEGG" id="amus:LMH87_000111"/>
<accession>A0A9W8UNH7</accession>
<feature type="transmembrane region" description="Helical" evidence="6">
    <location>
        <begin position="326"/>
        <end position="350"/>
    </location>
</feature>
<feature type="transmembrane region" description="Helical" evidence="6">
    <location>
        <begin position="126"/>
        <end position="146"/>
    </location>
</feature>
<keyword evidence="9" id="KW-1185">Reference proteome</keyword>
<protein>
    <recommendedName>
        <fullName evidence="7">Rhodopsin domain-containing protein</fullName>
    </recommendedName>
</protein>
<gene>
    <name evidence="8" type="ORF">LMH87_000111</name>
</gene>
<comment type="subcellular location">
    <subcellularLocation>
        <location evidence="1">Membrane</location>
        <topology evidence="1">Multi-pass membrane protein</topology>
    </subcellularLocation>
</comment>
<evidence type="ECO:0000256" key="2">
    <source>
        <dbReference type="ARBA" id="ARBA00022692"/>
    </source>
</evidence>
<dbReference type="InterPro" id="IPR049326">
    <property type="entry name" value="Rhodopsin_dom_fungi"/>
</dbReference>
<keyword evidence="3 6" id="KW-1133">Transmembrane helix</keyword>
<dbReference type="PANTHER" id="PTHR33048">
    <property type="entry name" value="PTH11-LIKE INTEGRAL MEMBRANE PROTEIN (AFU_ORTHOLOGUE AFUA_5G11245)"/>
    <property type="match status" value="1"/>
</dbReference>
<feature type="transmembrane region" description="Helical" evidence="6">
    <location>
        <begin position="287"/>
        <end position="306"/>
    </location>
</feature>
<evidence type="ECO:0000313" key="8">
    <source>
        <dbReference type="EMBL" id="KAJ4154836.1"/>
    </source>
</evidence>
<dbReference type="Pfam" id="PF20684">
    <property type="entry name" value="Fung_rhodopsin"/>
    <property type="match status" value="1"/>
</dbReference>
<comment type="caution">
    <text evidence="8">The sequence shown here is derived from an EMBL/GenBank/DDBJ whole genome shotgun (WGS) entry which is preliminary data.</text>
</comment>
<evidence type="ECO:0000256" key="6">
    <source>
        <dbReference type="SAM" id="Phobius"/>
    </source>
</evidence>
<dbReference type="EMBL" id="JAJHUN010000007">
    <property type="protein sequence ID" value="KAJ4154836.1"/>
    <property type="molecule type" value="Genomic_DNA"/>
</dbReference>
<feature type="transmembrane region" description="Helical" evidence="6">
    <location>
        <begin position="91"/>
        <end position="114"/>
    </location>
</feature>
<dbReference type="AlphaFoldDB" id="A0A9W8UNH7"/>
<evidence type="ECO:0000259" key="7">
    <source>
        <dbReference type="Pfam" id="PF20684"/>
    </source>
</evidence>
<dbReference type="RefSeq" id="XP_056054960.1">
    <property type="nucleotide sequence ID" value="XM_056197965.1"/>
</dbReference>